<dbReference type="NCBIfam" id="TIGR00674">
    <property type="entry name" value="dapA"/>
    <property type="match status" value="1"/>
</dbReference>
<comment type="caution">
    <text evidence="12">Was originally thought to be a dihydrodipicolinate synthase (DHDPS), catalyzing the condensation of (S)-aspartate-beta-semialdehyde [(S)-ASA] and pyruvate to dihydrodipicolinate (DHDP). However, it was shown in E.coli that the product of the enzymatic reaction is not dihydrodipicolinate but in fact (4S)-4-hydroxy-2,3,4,5-tetrahydro-(2S)-dipicolinic acid (HTPA), and that the consecutive dehydration reaction leading to DHDP is not spontaneous but catalyzed by DapB.</text>
</comment>
<feature type="binding site" evidence="12 15">
    <location>
        <position position="203"/>
    </location>
    <ligand>
        <name>pyruvate</name>
        <dbReference type="ChEBI" id="CHEBI:15361"/>
    </ligand>
</feature>
<dbReference type="InterPro" id="IPR020625">
    <property type="entry name" value="Schiff_base-form_aldolases_AS"/>
</dbReference>
<dbReference type="GO" id="GO:0005829">
    <property type="term" value="C:cytosol"/>
    <property type="evidence" value="ECO:0007669"/>
    <property type="project" value="TreeGrafter"/>
</dbReference>
<evidence type="ECO:0000256" key="14">
    <source>
        <dbReference type="PIRSR" id="PIRSR001365-1"/>
    </source>
</evidence>
<dbReference type="SMART" id="SM01130">
    <property type="entry name" value="DHDPS"/>
    <property type="match status" value="1"/>
</dbReference>
<dbReference type="PANTHER" id="PTHR12128:SF66">
    <property type="entry name" value="4-HYDROXY-2-OXOGLUTARATE ALDOLASE, MITOCHONDRIAL"/>
    <property type="match status" value="1"/>
</dbReference>
<protein>
    <recommendedName>
        <fullName evidence="4 12">4-hydroxy-tetrahydrodipicolinate synthase</fullName>
        <shortName evidence="12">HTPA synthase</shortName>
        <ecNumber evidence="4 12">4.3.3.7</ecNumber>
    </recommendedName>
</protein>
<dbReference type="GO" id="GO:0019877">
    <property type="term" value="P:diaminopimelate biosynthetic process"/>
    <property type="evidence" value="ECO:0007669"/>
    <property type="project" value="UniProtKB-UniRule"/>
</dbReference>
<dbReference type="AlphaFoldDB" id="A0A5B8LZH7"/>
<dbReference type="GO" id="GO:0009089">
    <property type="term" value="P:lysine biosynthetic process via diaminopimelate"/>
    <property type="evidence" value="ECO:0007669"/>
    <property type="project" value="UniProtKB-UniRule"/>
</dbReference>
<dbReference type="PANTHER" id="PTHR12128">
    <property type="entry name" value="DIHYDRODIPICOLINATE SYNTHASE"/>
    <property type="match status" value="1"/>
</dbReference>
<dbReference type="OrthoDB" id="9782828at2"/>
<reference evidence="16 17" key="1">
    <citation type="submission" date="2019-07" db="EMBL/GenBank/DDBJ databases">
        <title>Full genome sequence of Devosia sp. Gsoil 520.</title>
        <authorList>
            <person name="Im W.-T."/>
        </authorList>
    </citation>
    <scope>NUCLEOTIDE SEQUENCE [LARGE SCALE GENOMIC DNA]</scope>
    <source>
        <strain evidence="16 17">Gsoil 520</strain>
    </source>
</reference>
<dbReference type="PRINTS" id="PR00146">
    <property type="entry name" value="DHPICSNTHASE"/>
</dbReference>
<evidence type="ECO:0000256" key="9">
    <source>
        <dbReference type="ARBA" id="ARBA00023239"/>
    </source>
</evidence>
<feature type="site" description="Part of a proton relay during catalysis" evidence="12">
    <location>
        <position position="43"/>
    </location>
</feature>
<dbReference type="EMBL" id="CP042304">
    <property type="protein sequence ID" value="QDZ13181.1"/>
    <property type="molecule type" value="Genomic_DNA"/>
</dbReference>
<dbReference type="InterPro" id="IPR002220">
    <property type="entry name" value="DapA-like"/>
</dbReference>
<evidence type="ECO:0000256" key="15">
    <source>
        <dbReference type="PIRSR" id="PIRSR001365-2"/>
    </source>
</evidence>
<dbReference type="Proteomes" id="UP000315364">
    <property type="component" value="Chromosome"/>
</dbReference>
<comment type="catalytic activity">
    <reaction evidence="11 12">
        <text>L-aspartate 4-semialdehyde + pyruvate = (2S,4S)-4-hydroxy-2,3,4,5-tetrahydrodipicolinate + H2O + H(+)</text>
        <dbReference type="Rhea" id="RHEA:34171"/>
        <dbReference type="ChEBI" id="CHEBI:15361"/>
        <dbReference type="ChEBI" id="CHEBI:15377"/>
        <dbReference type="ChEBI" id="CHEBI:15378"/>
        <dbReference type="ChEBI" id="CHEBI:67139"/>
        <dbReference type="ChEBI" id="CHEBI:537519"/>
        <dbReference type="EC" id="4.3.3.7"/>
    </reaction>
</comment>
<dbReference type="Gene3D" id="3.20.20.70">
    <property type="entry name" value="Aldolase class I"/>
    <property type="match status" value="1"/>
</dbReference>
<dbReference type="RefSeq" id="WP_146292925.1">
    <property type="nucleotide sequence ID" value="NZ_CP042304.1"/>
</dbReference>
<dbReference type="InterPro" id="IPR020624">
    <property type="entry name" value="Schiff_base-form_aldolases_CS"/>
</dbReference>
<accession>A0A5B8LZH7</accession>
<dbReference type="PROSITE" id="PS00665">
    <property type="entry name" value="DHDPS_1"/>
    <property type="match status" value="1"/>
</dbReference>
<sequence length="291" mass="31021">MLRGSITALITPMLNGNVDEKALASFIDWQIAEGTHGLVPVGTTGESPTVSHEEHRRVVEIAVEVANKRVPVIAGAGSNSTAEAVELAKFAEKAGADAVLSIVPYYNKPNQEGMFQHFSAVAKAIGIPVILYSVPGRTVVDLTIDTIARLHEAHANIIGVKDATADLGRASLQRDRLGKDFILLSGEDITALAFNAHGGHGCISVTSNIAPRLCSQMQELSLAGDFKGALAIQDKLVHLHKNLFMEPNPTAVKYAASRLNRCANELRLPLVPVAKATEEAVDFAMRHAGLI</sequence>
<evidence type="ECO:0000256" key="7">
    <source>
        <dbReference type="ARBA" id="ARBA00022915"/>
    </source>
</evidence>
<dbReference type="GO" id="GO:0008840">
    <property type="term" value="F:4-hydroxy-tetrahydrodipicolinate synthase activity"/>
    <property type="evidence" value="ECO:0007669"/>
    <property type="project" value="UniProtKB-UniRule"/>
</dbReference>
<evidence type="ECO:0000256" key="8">
    <source>
        <dbReference type="ARBA" id="ARBA00023154"/>
    </source>
</evidence>
<keyword evidence="5 12" id="KW-0963">Cytoplasm</keyword>
<comment type="pathway">
    <text evidence="2 12">Amino-acid biosynthesis; L-lysine biosynthesis via DAP pathway; (S)-tetrahydrodipicolinate from L-aspartate: step 3/4.</text>
</comment>
<dbReference type="UniPathway" id="UPA00034">
    <property type="reaction ID" value="UER00017"/>
</dbReference>
<dbReference type="SUPFAM" id="SSF51569">
    <property type="entry name" value="Aldolase"/>
    <property type="match status" value="1"/>
</dbReference>
<feature type="binding site" evidence="12 15">
    <location>
        <position position="44"/>
    </location>
    <ligand>
        <name>pyruvate</name>
        <dbReference type="ChEBI" id="CHEBI:15361"/>
    </ligand>
</feature>
<keyword evidence="17" id="KW-1185">Reference proteome</keyword>
<dbReference type="InterPro" id="IPR013785">
    <property type="entry name" value="Aldolase_TIM"/>
</dbReference>
<feature type="active site" description="Schiff-base intermediate with substrate" evidence="12 14">
    <location>
        <position position="161"/>
    </location>
</feature>
<evidence type="ECO:0000256" key="5">
    <source>
        <dbReference type="ARBA" id="ARBA00022490"/>
    </source>
</evidence>
<dbReference type="HAMAP" id="MF_00418">
    <property type="entry name" value="DapA"/>
    <property type="match status" value="1"/>
</dbReference>
<keyword evidence="7 12" id="KW-0220">Diaminopimelate biosynthesis</keyword>
<evidence type="ECO:0000256" key="2">
    <source>
        <dbReference type="ARBA" id="ARBA00005120"/>
    </source>
</evidence>
<dbReference type="KEGG" id="dea:FPZ08_03705"/>
<comment type="function">
    <text evidence="1 12">Catalyzes the condensation of (S)-aspartate-beta-semialdehyde [(S)-ASA] and pyruvate to 4-hydroxy-tetrahydrodipicolinate (HTPA).</text>
</comment>
<evidence type="ECO:0000256" key="10">
    <source>
        <dbReference type="ARBA" id="ARBA00023270"/>
    </source>
</evidence>
<comment type="subunit">
    <text evidence="12">Homotetramer; dimer of dimers.</text>
</comment>
<dbReference type="PROSITE" id="PS00666">
    <property type="entry name" value="DHDPS_2"/>
    <property type="match status" value="1"/>
</dbReference>
<keyword evidence="10 12" id="KW-0704">Schiff base</keyword>
<feature type="site" description="Part of a proton relay during catalysis" evidence="12">
    <location>
        <position position="106"/>
    </location>
</feature>
<evidence type="ECO:0000256" key="4">
    <source>
        <dbReference type="ARBA" id="ARBA00012086"/>
    </source>
</evidence>
<dbReference type="PIRSF" id="PIRSF001365">
    <property type="entry name" value="DHDPS"/>
    <property type="match status" value="1"/>
</dbReference>
<proteinExistence type="inferred from homology"/>
<dbReference type="CDD" id="cd00950">
    <property type="entry name" value="DHDPS"/>
    <property type="match status" value="1"/>
</dbReference>
<keyword evidence="9 12" id="KW-0456">Lyase</keyword>
<evidence type="ECO:0000313" key="16">
    <source>
        <dbReference type="EMBL" id="QDZ13181.1"/>
    </source>
</evidence>
<dbReference type="Pfam" id="PF00701">
    <property type="entry name" value="DHDPS"/>
    <property type="match status" value="1"/>
</dbReference>
<dbReference type="InterPro" id="IPR005263">
    <property type="entry name" value="DapA"/>
</dbReference>
<evidence type="ECO:0000256" key="6">
    <source>
        <dbReference type="ARBA" id="ARBA00022605"/>
    </source>
</evidence>
<gene>
    <name evidence="12" type="primary">dapA</name>
    <name evidence="16" type="ORF">FPZ08_03705</name>
</gene>
<evidence type="ECO:0000256" key="11">
    <source>
        <dbReference type="ARBA" id="ARBA00047836"/>
    </source>
</evidence>
<keyword evidence="6 12" id="KW-0028">Amino-acid biosynthesis</keyword>
<feature type="active site" description="Proton donor/acceptor" evidence="12 14">
    <location>
        <position position="132"/>
    </location>
</feature>
<evidence type="ECO:0000256" key="3">
    <source>
        <dbReference type="ARBA" id="ARBA00007592"/>
    </source>
</evidence>
<comment type="subcellular location">
    <subcellularLocation>
        <location evidence="12">Cytoplasm</location>
    </subcellularLocation>
</comment>
<comment type="similarity">
    <text evidence="3 12 13">Belongs to the DapA family.</text>
</comment>
<dbReference type="EC" id="4.3.3.7" evidence="4 12"/>
<evidence type="ECO:0000256" key="13">
    <source>
        <dbReference type="PIRNR" id="PIRNR001365"/>
    </source>
</evidence>
<organism evidence="16 17">
    <name type="scientific">Devosia ginsengisoli</name>
    <dbReference type="NCBI Taxonomy" id="400770"/>
    <lineage>
        <taxon>Bacteria</taxon>
        <taxon>Pseudomonadati</taxon>
        <taxon>Pseudomonadota</taxon>
        <taxon>Alphaproteobacteria</taxon>
        <taxon>Hyphomicrobiales</taxon>
        <taxon>Devosiaceae</taxon>
        <taxon>Devosia</taxon>
    </lineage>
</organism>
<evidence type="ECO:0000256" key="12">
    <source>
        <dbReference type="HAMAP-Rule" id="MF_00418"/>
    </source>
</evidence>
<name>A0A5B8LZH7_9HYPH</name>
<keyword evidence="8 12" id="KW-0457">Lysine biosynthesis</keyword>
<evidence type="ECO:0000256" key="1">
    <source>
        <dbReference type="ARBA" id="ARBA00003294"/>
    </source>
</evidence>
<evidence type="ECO:0000313" key="17">
    <source>
        <dbReference type="Proteomes" id="UP000315364"/>
    </source>
</evidence>